<accession>A0A0B0N985</accession>
<gene>
    <name evidence="1" type="ORF">F383_36444</name>
</gene>
<name>A0A0B0N985_GOSAR</name>
<comment type="caution">
    <text evidence="1">The sequence shown here is derived from an EMBL/GenBank/DDBJ whole genome shotgun (WGS) entry which is preliminary data.</text>
</comment>
<sequence length="25" mass="2985">MLISYNGPFLRFWPVPRSFHSSMLT</sequence>
<dbReference type="AlphaFoldDB" id="A0A0B0N985"/>
<evidence type="ECO:0000313" key="2">
    <source>
        <dbReference type="Proteomes" id="UP000032142"/>
    </source>
</evidence>
<dbReference type="EMBL" id="JRRC01533758">
    <property type="protein sequence ID" value="KHG09212.1"/>
    <property type="molecule type" value="Genomic_DNA"/>
</dbReference>
<protein>
    <submittedName>
        <fullName evidence="1">Uncharacterized protein</fullName>
    </submittedName>
</protein>
<keyword evidence="2" id="KW-1185">Reference proteome</keyword>
<organism evidence="1 2">
    <name type="scientific">Gossypium arboreum</name>
    <name type="common">Tree cotton</name>
    <name type="synonym">Gossypium nanking</name>
    <dbReference type="NCBI Taxonomy" id="29729"/>
    <lineage>
        <taxon>Eukaryota</taxon>
        <taxon>Viridiplantae</taxon>
        <taxon>Streptophyta</taxon>
        <taxon>Embryophyta</taxon>
        <taxon>Tracheophyta</taxon>
        <taxon>Spermatophyta</taxon>
        <taxon>Magnoliopsida</taxon>
        <taxon>eudicotyledons</taxon>
        <taxon>Gunneridae</taxon>
        <taxon>Pentapetalae</taxon>
        <taxon>rosids</taxon>
        <taxon>malvids</taxon>
        <taxon>Malvales</taxon>
        <taxon>Malvaceae</taxon>
        <taxon>Malvoideae</taxon>
        <taxon>Gossypium</taxon>
    </lineage>
</organism>
<dbReference type="Proteomes" id="UP000032142">
    <property type="component" value="Unassembled WGS sequence"/>
</dbReference>
<reference evidence="2" key="1">
    <citation type="submission" date="2014-09" db="EMBL/GenBank/DDBJ databases">
        <authorList>
            <person name="Mudge J."/>
            <person name="Ramaraj T."/>
            <person name="Lindquist I.E."/>
            <person name="Bharti A.K."/>
            <person name="Sundararajan A."/>
            <person name="Cameron C.T."/>
            <person name="Woodward J.E."/>
            <person name="May G.D."/>
            <person name="Brubaker C."/>
            <person name="Broadhvest J."/>
            <person name="Wilkins T.A."/>
        </authorList>
    </citation>
    <scope>NUCLEOTIDE SEQUENCE</scope>
    <source>
        <strain evidence="2">cv. AKA8401</strain>
    </source>
</reference>
<proteinExistence type="predicted"/>
<evidence type="ECO:0000313" key="1">
    <source>
        <dbReference type="EMBL" id="KHG09212.1"/>
    </source>
</evidence>